<reference evidence="3 4" key="1">
    <citation type="journal article" date="2014" name="PLoS Genet.">
        <title>Phylogenetically driven sequencing of extremely halophilic archaea reveals strategies for static and dynamic osmo-response.</title>
        <authorList>
            <person name="Becker E.A."/>
            <person name="Seitzer P.M."/>
            <person name="Tritt A."/>
            <person name="Larsen D."/>
            <person name="Krusor M."/>
            <person name="Yao A.I."/>
            <person name="Wu D."/>
            <person name="Madern D."/>
            <person name="Eisen J.A."/>
            <person name="Darling A.E."/>
            <person name="Facciotti M.T."/>
        </authorList>
    </citation>
    <scope>NUCLEOTIDE SEQUENCE [LARGE SCALE GENOMIC DNA]</scope>
    <source>
        <strain evidence="3 4">JCM 13891</strain>
    </source>
</reference>
<feature type="compositionally biased region" description="Basic and acidic residues" evidence="1">
    <location>
        <begin position="242"/>
        <end position="254"/>
    </location>
</feature>
<dbReference type="eggNOG" id="arCOG00130">
    <property type="taxonomic scope" value="Archaea"/>
</dbReference>
<dbReference type="Proteomes" id="UP000011657">
    <property type="component" value="Unassembled WGS sequence"/>
</dbReference>
<protein>
    <submittedName>
        <fullName evidence="3">Transporter</fullName>
    </submittedName>
</protein>
<name>M0BRR1_9EURY</name>
<feature type="transmembrane region" description="Helical" evidence="2">
    <location>
        <begin position="201"/>
        <end position="223"/>
    </location>
</feature>
<dbReference type="AlphaFoldDB" id="M0BRR1"/>
<feature type="transmembrane region" description="Helical" evidence="2">
    <location>
        <begin position="108"/>
        <end position="127"/>
    </location>
</feature>
<organism evidence="3 4">
    <name type="scientific">Haloterrigena salina JCM 13891</name>
    <dbReference type="NCBI Taxonomy" id="1227488"/>
    <lineage>
        <taxon>Archaea</taxon>
        <taxon>Methanobacteriati</taxon>
        <taxon>Methanobacteriota</taxon>
        <taxon>Stenosarchaea group</taxon>
        <taxon>Halobacteria</taxon>
        <taxon>Halobacteriales</taxon>
        <taxon>Natrialbaceae</taxon>
        <taxon>Haloterrigena</taxon>
    </lineage>
</organism>
<dbReference type="InterPro" id="IPR036259">
    <property type="entry name" value="MFS_trans_sf"/>
</dbReference>
<dbReference type="EMBL" id="AOIS01000067">
    <property type="protein sequence ID" value="ELZ13088.1"/>
    <property type="molecule type" value="Genomic_DNA"/>
</dbReference>
<feature type="transmembrane region" description="Helical" evidence="2">
    <location>
        <begin position="83"/>
        <end position="102"/>
    </location>
</feature>
<feature type="transmembrane region" description="Helical" evidence="2">
    <location>
        <begin position="327"/>
        <end position="349"/>
    </location>
</feature>
<keyword evidence="2" id="KW-1133">Transmembrane helix</keyword>
<dbReference type="PATRIC" id="fig|1227488.3.peg.4329"/>
<evidence type="ECO:0000313" key="3">
    <source>
        <dbReference type="EMBL" id="ELZ13088.1"/>
    </source>
</evidence>
<keyword evidence="2" id="KW-0472">Membrane</keyword>
<feature type="transmembrane region" description="Helical" evidence="2">
    <location>
        <begin position="174"/>
        <end position="195"/>
    </location>
</feature>
<dbReference type="Gene3D" id="1.20.1250.20">
    <property type="entry name" value="MFS general substrate transporter like domains"/>
    <property type="match status" value="1"/>
</dbReference>
<feature type="transmembrane region" description="Helical" evidence="2">
    <location>
        <begin position="40"/>
        <end position="63"/>
    </location>
</feature>
<comment type="caution">
    <text evidence="3">The sequence shown here is derived from an EMBL/GenBank/DDBJ whole genome shotgun (WGS) entry which is preliminary data.</text>
</comment>
<feature type="transmembrane region" description="Helical" evidence="2">
    <location>
        <begin position="289"/>
        <end position="307"/>
    </location>
</feature>
<feature type="transmembrane region" description="Helical" evidence="2">
    <location>
        <begin position="356"/>
        <end position="389"/>
    </location>
</feature>
<feature type="region of interest" description="Disordered" evidence="1">
    <location>
        <begin position="239"/>
        <end position="269"/>
    </location>
</feature>
<dbReference type="RefSeq" id="WP_008896565.1">
    <property type="nucleotide sequence ID" value="NZ_AOIS01000067.1"/>
</dbReference>
<accession>M0BRR1</accession>
<evidence type="ECO:0000313" key="4">
    <source>
        <dbReference type="Proteomes" id="UP000011657"/>
    </source>
</evidence>
<keyword evidence="4" id="KW-1185">Reference proteome</keyword>
<dbReference type="SUPFAM" id="SSF103473">
    <property type="entry name" value="MFS general substrate transporter"/>
    <property type="match status" value="1"/>
</dbReference>
<feature type="transmembrane region" description="Helical" evidence="2">
    <location>
        <begin position="437"/>
        <end position="458"/>
    </location>
</feature>
<keyword evidence="2" id="KW-0812">Transmembrane</keyword>
<proteinExistence type="predicted"/>
<dbReference type="STRING" id="1227488.C477_21550"/>
<sequence>MTQHPTDAADRTDPIRIVCLVALATSHGLIRLAERYLPEFVVAIGSGPIVAGALVSLGLGVAVAASRHSSDADAGPTSDLAPAAAAVASVLVAAVGLLAWAGAPTLDALLGTPLSALGWLAVGIVLLQAWHVRGPVRDLWPTDTRAAAPPSSAVPARDEASIRRGAVDGRRTRTVVGALGLAAAAVFAAAAVASAGGVRTGFVLVAATGAAVALVGAIALGSAGERTSILTARVLGEGLEGSNRDGESEARRNETTTAAPADAESPLGAVSSAASRLPDRRRWAVIGDALVRVALAGSWPFLILLVVEYRSIGLSIGGLSLAPAAVFGLFVLAEAAGAVVGAVAAPALASRLDRRAVLAVGLAVVSLLPMGLVAAPSNAGIVAVLFALLGCRTAIEPLRPTVGESARVAPVPGPRLPDAVGTAVQVAVVPAPLIGGLLYAVDPIFAFTIATTVGLLGVRELGRAFAFGRP</sequence>
<gene>
    <name evidence="3" type="ORF">C477_21550</name>
</gene>
<evidence type="ECO:0000256" key="2">
    <source>
        <dbReference type="SAM" id="Phobius"/>
    </source>
</evidence>
<evidence type="ECO:0000256" key="1">
    <source>
        <dbReference type="SAM" id="MobiDB-lite"/>
    </source>
</evidence>